<feature type="binding site" evidence="15">
    <location>
        <position position="173"/>
    </location>
    <ligand>
        <name>NADP(+)</name>
        <dbReference type="ChEBI" id="CHEBI:58349"/>
    </ligand>
</feature>
<dbReference type="Gene3D" id="3.40.140.10">
    <property type="entry name" value="Cytidine Deaminase, domain 2"/>
    <property type="match status" value="1"/>
</dbReference>
<feature type="binding site" evidence="15">
    <location>
        <begin position="300"/>
        <end position="306"/>
    </location>
    <ligand>
        <name>NADP(+)</name>
        <dbReference type="ChEBI" id="CHEBI:58349"/>
    </ligand>
</feature>
<feature type="binding site" evidence="16">
    <location>
        <position position="53"/>
    </location>
    <ligand>
        <name>Zn(2+)</name>
        <dbReference type="ChEBI" id="CHEBI:29105"/>
        <note>catalytic</note>
    </ligand>
</feature>
<sequence>MATADDYRYMARAIELARRGLYTTHPNPRVGCVLVKNGQMIGEGYHRRAGELHAERNAIADAGGSAEGATAYVTLEPCCHHGRTPPCTEGLIEAGVARVVMAMQDPNPLVAGEGARRLRDAGIEVESGVLESQVRELNPGFIRRMDSGIPYVRCKLAMSLDGRTAMNSGESKWITGPAARADVQRLRARSDAIVTGIGTVLADDPSMNVRLEMGESNEPAQPLRVVLDPMLEMPSTAKMLKLPGRTLVICSCEPQARGKALAEAGAEVVMLPGSSDGIELRQLLQHLAERQINEVLVEAGSTLAGAALWQGLVDELVVYAAPHIMGNGGRGLFHLPELELMQDRVELEISDVRMVGRDMRMTIKPKR</sequence>
<evidence type="ECO:0000256" key="1">
    <source>
        <dbReference type="ARBA" id="ARBA00002151"/>
    </source>
</evidence>
<feature type="binding site" evidence="16">
    <location>
        <position position="87"/>
    </location>
    <ligand>
        <name>Zn(2+)</name>
        <dbReference type="ChEBI" id="CHEBI:29105"/>
        <note>catalytic</note>
    </ligand>
</feature>
<comment type="catalytic activity">
    <reaction evidence="13">
        <text>5-amino-6-(5-phospho-D-ribitylamino)uracil + NADP(+) = 5-amino-6-(5-phospho-D-ribosylamino)uracil + NADPH + H(+)</text>
        <dbReference type="Rhea" id="RHEA:17845"/>
        <dbReference type="ChEBI" id="CHEBI:15378"/>
        <dbReference type="ChEBI" id="CHEBI:57783"/>
        <dbReference type="ChEBI" id="CHEBI:58349"/>
        <dbReference type="ChEBI" id="CHEBI:58421"/>
        <dbReference type="ChEBI" id="CHEBI:58453"/>
        <dbReference type="EC" id="1.1.1.193"/>
    </reaction>
</comment>
<dbReference type="GO" id="GO:0008703">
    <property type="term" value="F:5-amino-6-(5-phosphoribosylamino)uracil reductase activity"/>
    <property type="evidence" value="ECO:0007669"/>
    <property type="project" value="UniProtKB-EC"/>
</dbReference>
<dbReference type="GO" id="GO:0008835">
    <property type="term" value="F:diaminohydroxyphosphoribosylaminopyrimidine deaminase activity"/>
    <property type="evidence" value="ECO:0007669"/>
    <property type="project" value="UniProtKB-EC"/>
</dbReference>
<feature type="domain" description="CMP/dCMP-type deaminase" evidence="17">
    <location>
        <begin position="4"/>
        <end position="126"/>
    </location>
</feature>
<evidence type="ECO:0000256" key="2">
    <source>
        <dbReference type="ARBA" id="ARBA00004882"/>
    </source>
</evidence>
<evidence type="ECO:0000256" key="3">
    <source>
        <dbReference type="ARBA" id="ARBA00004910"/>
    </source>
</evidence>
<dbReference type="GO" id="GO:0050661">
    <property type="term" value="F:NADP binding"/>
    <property type="evidence" value="ECO:0007669"/>
    <property type="project" value="InterPro"/>
</dbReference>
<dbReference type="FunFam" id="3.40.140.10:FF:000025">
    <property type="entry name" value="Riboflavin biosynthesis protein RibD"/>
    <property type="match status" value="1"/>
</dbReference>
<evidence type="ECO:0000256" key="10">
    <source>
        <dbReference type="ARBA" id="ARBA00022857"/>
    </source>
</evidence>
<dbReference type="InterPro" id="IPR016193">
    <property type="entry name" value="Cytidine_deaminase-like"/>
</dbReference>
<keyword evidence="19" id="KW-1185">Reference proteome</keyword>
<dbReference type="EC" id="1.1.1.193" evidence="13"/>
<dbReference type="GO" id="GO:0009231">
    <property type="term" value="P:riboflavin biosynthetic process"/>
    <property type="evidence" value="ECO:0007669"/>
    <property type="project" value="UniProtKB-UniPathway"/>
</dbReference>
<dbReference type="InterPro" id="IPR024072">
    <property type="entry name" value="DHFR-like_dom_sf"/>
</dbReference>
<dbReference type="PROSITE" id="PS51747">
    <property type="entry name" value="CYT_DCMP_DEAMINASES_2"/>
    <property type="match status" value="1"/>
</dbReference>
<dbReference type="Proteomes" id="UP000190896">
    <property type="component" value="Unassembled WGS sequence"/>
</dbReference>
<name>A0A1T2KVH8_9GAMM</name>
<comment type="catalytic activity">
    <reaction evidence="13">
        <text>2,5-diamino-6-hydroxy-4-(5-phosphoribosylamino)-pyrimidine + H2O + H(+) = 5-amino-6-(5-phospho-D-ribosylamino)uracil + NH4(+)</text>
        <dbReference type="Rhea" id="RHEA:21868"/>
        <dbReference type="ChEBI" id="CHEBI:15377"/>
        <dbReference type="ChEBI" id="CHEBI:15378"/>
        <dbReference type="ChEBI" id="CHEBI:28938"/>
        <dbReference type="ChEBI" id="CHEBI:58453"/>
        <dbReference type="ChEBI" id="CHEBI:58614"/>
        <dbReference type="EC" id="3.5.4.26"/>
    </reaction>
</comment>
<feature type="active site" description="Proton donor" evidence="14">
    <location>
        <position position="55"/>
    </location>
</feature>
<feature type="binding site" evidence="15">
    <location>
        <position position="203"/>
    </location>
    <ligand>
        <name>substrate</name>
    </ligand>
</feature>
<evidence type="ECO:0000256" key="7">
    <source>
        <dbReference type="ARBA" id="ARBA00022723"/>
    </source>
</evidence>
<dbReference type="RefSeq" id="WP_078486539.1">
    <property type="nucleotide sequence ID" value="NZ_MPRJ01000025.1"/>
</dbReference>
<dbReference type="CDD" id="cd01284">
    <property type="entry name" value="Riboflavin_deaminase-reductase"/>
    <property type="match status" value="1"/>
</dbReference>
<keyword evidence="7 13" id="KW-0479">Metal-binding</keyword>
<comment type="caution">
    <text evidence="18">The sequence shown here is derived from an EMBL/GenBank/DDBJ whole genome shotgun (WGS) entry which is preliminary data.</text>
</comment>
<dbReference type="Gene3D" id="3.40.430.10">
    <property type="entry name" value="Dihydrofolate Reductase, subunit A"/>
    <property type="match status" value="1"/>
</dbReference>
<dbReference type="PANTHER" id="PTHR38011:SF7">
    <property type="entry name" value="2,5-DIAMINO-6-RIBOSYLAMINO-4(3H)-PYRIMIDINONE 5'-PHOSPHATE REDUCTASE"/>
    <property type="match status" value="1"/>
</dbReference>
<evidence type="ECO:0000256" key="15">
    <source>
        <dbReference type="PIRSR" id="PIRSR006769-2"/>
    </source>
</evidence>
<reference evidence="18 19" key="1">
    <citation type="submission" date="2016-11" db="EMBL/GenBank/DDBJ databases">
        <title>Mixed transmission modes and dynamic genome evolution in an obligate animal-bacterial symbiosis.</title>
        <authorList>
            <person name="Russell S.L."/>
            <person name="Corbett-Detig R.B."/>
            <person name="Cavanaugh C.M."/>
        </authorList>
    </citation>
    <scope>NUCLEOTIDE SEQUENCE [LARGE SCALE GENOMIC DNA]</scope>
    <source>
        <strain evidence="18">Se-Cadez</strain>
    </source>
</reference>
<comment type="cofactor">
    <cofactor evidence="13 16">
        <name>Zn(2+)</name>
        <dbReference type="ChEBI" id="CHEBI:29105"/>
    </cofactor>
    <text evidence="13 16">Binds 1 zinc ion.</text>
</comment>
<dbReference type="UniPathway" id="UPA00275">
    <property type="reaction ID" value="UER00401"/>
</dbReference>
<evidence type="ECO:0000256" key="14">
    <source>
        <dbReference type="PIRSR" id="PIRSR006769-1"/>
    </source>
</evidence>
<evidence type="ECO:0000259" key="17">
    <source>
        <dbReference type="PROSITE" id="PS51747"/>
    </source>
</evidence>
<keyword evidence="6 13" id="KW-0686">Riboflavin biosynthesis</keyword>
<evidence type="ECO:0000256" key="6">
    <source>
        <dbReference type="ARBA" id="ARBA00022619"/>
    </source>
</evidence>
<dbReference type="SUPFAM" id="SSF53927">
    <property type="entry name" value="Cytidine deaminase-like"/>
    <property type="match status" value="1"/>
</dbReference>
<dbReference type="NCBIfam" id="TIGR00326">
    <property type="entry name" value="eubact_ribD"/>
    <property type="match status" value="1"/>
</dbReference>
<dbReference type="InterPro" id="IPR016192">
    <property type="entry name" value="APOBEC/CMP_deaminase_Zn-bd"/>
</dbReference>
<feature type="binding site" evidence="15">
    <location>
        <position position="210"/>
    </location>
    <ligand>
        <name>substrate</name>
    </ligand>
</feature>
<evidence type="ECO:0000256" key="12">
    <source>
        <dbReference type="ARBA" id="ARBA00023268"/>
    </source>
</evidence>
<gene>
    <name evidence="18" type="ORF">BOW51_05400</name>
</gene>
<accession>A0A1T2KVH8</accession>
<dbReference type="InterPro" id="IPR002734">
    <property type="entry name" value="RibDG_C"/>
</dbReference>
<dbReference type="Pfam" id="PF01872">
    <property type="entry name" value="RibD_C"/>
    <property type="match status" value="1"/>
</dbReference>
<dbReference type="Pfam" id="PF00383">
    <property type="entry name" value="dCMP_cyt_deam_1"/>
    <property type="match status" value="1"/>
</dbReference>
<dbReference type="NCBIfam" id="TIGR00227">
    <property type="entry name" value="ribD_Cterm"/>
    <property type="match status" value="1"/>
</dbReference>
<dbReference type="SUPFAM" id="SSF53597">
    <property type="entry name" value="Dihydrofolate reductase-like"/>
    <property type="match status" value="1"/>
</dbReference>
<feature type="binding site" evidence="15">
    <location>
        <position position="171"/>
    </location>
    <ligand>
        <name>substrate</name>
    </ligand>
</feature>
<keyword evidence="8 13" id="KW-0378">Hydrolase</keyword>
<proteinExistence type="inferred from homology"/>
<comment type="pathway">
    <text evidence="2 13">Cofactor biosynthesis; riboflavin biosynthesis; 5-amino-6-(D-ribitylamino)uracil from GTP: step 2/4.</text>
</comment>
<keyword evidence="11 13" id="KW-0560">Oxidoreductase</keyword>
<comment type="function">
    <text evidence="1 13">Converts 2,5-diamino-6-(ribosylamino)-4(3h)-pyrimidinone 5'-phosphate into 5-amino-6-(ribosylamino)-2,4(1h,3h)-pyrimidinedione 5'-phosphate.</text>
</comment>
<comment type="pathway">
    <text evidence="3 13">Cofactor biosynthesis; riboflavin biosynthesis; 5-amino-6-(D-ribitylamino)uracil from GTP: step 3/4.</text>
</comment>
<dbReference type="AlphaFoldDB" id="A0A1T2KVH8"/>
<evidence type="ECO:0000256" key="5">
    <source>
        <dbReference type="ARBA" id="ARBA00007417"/>
    </source>
</evidence>
<evidence type="ECO:0000313" key="19">
    <source>
        <dbReference type="Proteomes" id="UP000190896"/>
    </source>
</evidence>
<keyword evidence="10 13" id="KW-0521">NADP</keyword>
<evidence type="ECO:0000256" key="4">
    <source>
        <dbReference type="ARBA" id="ARBA00005259"/>
    </source>
</evidence>
<dbReference type="PIRSF" id="PIRSF006769">
    <property type="entry name" value="RibD"/>
    <property type="match status" value="1"/>
</dbReference>
<evidence type="ECO:0000256" key="8">
    <source>
        <dbReference type="ARBA" id="ARBA00022801"/>
    </source>
</evidence>
<dbReference type="GO" id="GO:0008270">
    <property type="term" value="F:zinc ion binding"/>
    <property type="evidence" value="ECO:0007669"/>
    <property type="project" value="InterPro"/>
</dbReference>
<feature type="binding site" evidence="15">
    <location>
        <position position="187"/>
    </location>
    <ligand>
        <name>substrate</name>
    </ligand>
</feature>
<dbReference type="EC" id="3.5.4.26" evidence="13"/>
<dbReference type="EMBL" id="MPRJ01000025">
    <property type="protein sequence ID" value="OOZ36822.1"/>
    <property type="molecule type" value="Genomic_DNA"/>
</dbReference>
<feature type="binding site" evidence="15">
    <location>
        <position position="157"/>
    </location>
    <ligand>
        <name>NADP(+)</name>
        <dbReference type="ChEBI" id="CHEBI:58349"/>
    </ligand>
</feature>
<evidence type="ECO:0000256" key="11">
    <source>
        <dbReference type="ARBA" id="ARBA00023002"/>
    </source>
</evidence>
<dbReference type="InterPro" id="IPR002125">
    <property type="entry name" value="CMP_dCMP_dom"/>
</dbReference>
<dbReference type="OrthoDB" id="9800865at2"/>
<keyword evidence="9 13" id="KW-0862">Zinc</keyword>
<comment type="similarity">
    <text evidence="4 13">In the N-terminal section; belongs to the cytidine and deoxycytidylate deaminase family.</text>
</comment>
<evidence type="ECO:0000256" key="13">
    <source>
        <dbReference type="PIRNR" id="PIRNR006769"/>
    </source>
</evidence>
<evidence type="ECO:0000256" key="16">
    <source>
        <dbReference type="PIRSR" id="PIRSR006769-3"/>
    </source>
</evidence>
<dbReference type="PROSITE" id="PS00903">
    <property type="entry name" value="CYT_DCMP_DEAMINASES_1"/>
    <property type="match status" value="1"/>
</dbReference>
<keyword evidence="12" id="KW-0511">Multifunctional enzyme</keyword>
<comment type="similarity">
    <text evidence="5 13">In the C-terminal section; belongs to the HTP reductase family.</text>
</comment>
<dbReference type="InterPro" id="IPR011549">
    <property type="entry name" value="RibD_C"/>
</dbReference>
<dbReference type="InterPro" id="IPR004794">
    <property type="entry name" value="Eubact_RibD"/>
</dbReference>
<evidence type="ECO:0000313" key="18">
    <source>
        <dbReference type="EMBL" id="OOZ36822.1"/>
    </source>
</evidence>
<protein>
    <recommendedName>
        <fullName evidence="13">Riboflavin biosynthesis protein RibD</fullName>
    </recommendedName>
    <domain>
        <recommendedName>
            <fullName evidence="13">Diaminohydroxyphosphoribosylaminopyrimidine deaminase</fullName>
            <shortName evidence="13">DRAP deaminase</shortName>
            <ecNumber evidence="13">3.5.4.26</ecNumber>
        </recommendedName>
        <alternativeName>
            <fullName evidence="13">Riboflavin-specific deaminase</fullName>
        </alternativeName>
    </domain>
    <domain>
        <recommendedName>
            <fullName evidence="13">5-amino-6-(5-phosphoribosylamino)uracil reductase</fullName>
            <ecNumber evidence="13">1.1.1.193</ecNumber>
        </recommendedName>
        <alternativeName>
            <fullName evidence="13">HTP reductase</fullName>
        </alternativeName>
    </domain>
</protein>
<feature type="binding site" evidence="15">
    <location>
        <position position="298"/>
    </location>
    <ligand>
        <name>substrate</name>
    </ligand>
</feature>
<feature type="binding site" evidence="15">
    <location>
        <position position="199"/>
    </location>
    <ligand>
        <name>NADP(+)</name>
        <dbReference type="ChEBI" id="CHEBI:58349"/>
    </ligand>
</feature>
<evidence type="ECO:0000256" key="9">
    <source>
        <dbReference type="ARBA" id="ARBA00022833"/>
    </source>
</evidence>
<feature type="binding site" evidence="16">
    <location>
        <position position="78"/>
    </location>
    <ligand>
        <name>Zn(2+)</name>
        <dbReference type="ChEBI" id="CHEBI:29105"/>
        <note>catalytic</note>
    </ligand>
</feature>
<dbReference type="PANTHER" id="PTHR38011">
    <property type="entry name" value="DIHYDROFOLATE REDUCTASE FAMILY PROTEIN (AFU_ORTHOLOGUE AFUA_8G06820)"/>
    <property type="match status" value="1"/>
</dbReference>
<organism evidence="18 19">
    <name type="scientific">Solemya velesiana gill symbiont</name>
    <dbReference type="NCBI Taxonomy" id="1918948"/>
    <lineage>
        <taxon>Bacteria</taxon>
        <taxon>Pseudomonadati</taxon>
        <taxon>Pseudomonadota</taxon>
        <taxon>Gammaproteobacteria</taxon>
        <taxon>sulfur-oxidizing symbionts</taxon>
    </lineage>
</organism>
<dbReference type="InterPro" id="IPR050765">
    <property type="entry name" value="Riboflavin_Biosynth_HTPR"/>
</dbReference>